<dbReference type="InterPro" id="IPR031165">
    <property type="entry name" value="GNAT_YJDJ"/>
</dbReference>
<dbReference type="InterPro" id="IPR045057">
    <property type="entry name" value="Gcn5-rel_NAT"/>
</dbReference>
<dbReference type="Gene3D" id="3.40.630.30">
    <property type="match status" value="1"/>
</dbReference>
<organism evidence="2 3">
    <name type="scientific">Prauserella endophytica</name>
    <dbReference type="NCBI Taxonomy" id="1592324"/>
    <lineage>
        <taxon>Bacteria</taxon>
        <taxon>Bacillati</taxon>
        <taxon>Actinomycetota</taxon>
        <taxon>Actinomycetes</taxon>
        <taxon>Pseudonocardiales</taxon>
        <taxon>Pseudonocardiaceae</taxon>
        <taxon>Prauserella</taxon>
        <taxon>Prauserella coralliicola group</taxon>
    </lineage>
</organism>
<comment type="caution">
    <text evidence="2">The sequence shown here is derived from an EMBL/GenBank/DDBJ whole genome shotgun (WGS) entry which is preliminary data.</text>
</comment>
<dbReference type="PROSITE" id="PS51729">
    <property type="entry name" value="GNAT_YJDJ"/>
    <property type="match status" value="1"/>
</dbReference>
<evidence type="ECO:0000259" key="1">
    <source>
        <dbReference type="PROSITE" id="PS51729"/>
    </source>
</evidence>
<name>A0ABY2S5A2_9PSEU</name>
<dbReference type="PANTHER" id="PTHR31435:SF10">
    <property type="entry name" value="BSR4717 PROTEIN"/>
    <property type="match status" value="1"/>
</dbReference>
<reference evidence="2 3" key="1">
    <citation type="journal article" date="2015" name="Antonie Van Leeuwenhoek">
        <title>Prauserella endophytica sp. nov., an endophytic actinobacterium isolated from Tamarix taklamakanensis.</title>
        <authorList>
            <person name="Liu J.M."/>
            <person name="Habden X."/>
            <person name="Guo L."/>
            <person name="Tuo L."/>
            <person name="Jiang Z.K."/>
            <person name="Liu S.W."/>
            <person name="Liu X.F."/>
            <person name="Chen L."/>
            <person name="Li R.F."/>
            <person name="Zhang Y.Q."/>
            <person name="Sun C.H."/>
        </authorList>
    </citation>
    <scope>NUCLEOTIDE SEQUENCE [LARGE SCALE GENOMIC DNA]</scope>
    <source>
        <strain evidence="2 3">CGMCC 4.7182</strain>
    </source>
</reference>
<protein>
    <submittedName>
        <fullName evidence="2">N-acetyltransferase</fullName>
    </submittedName>
</protein>
<dbReference type="RefSeq" id="WP_112268672.1">
    <property type="nucleotide sequence ID" value="NZ_SWMS01000006.1"/>
</dbReference>
<sequence length="107" mass="12083">MTEQVTQPRVVRNDELSRYEVWSGERLAGFSEYREQGERTVYLHTEVDDAFAGQGLGKVLAAGALDDAVARGRVIVPVCPFIASYVRKNSDRYEEHVHWRGNGKADE</sequence>
<feature type="domain" description="N-acetyltransferase" evidence="1">
    <location>
        <begin position="11"/>
        <end position="98"/>
    </location>
</feature>
<dbReference type="Pfam" id="PF14542">
    <property type="entry name" value="Acetyltransf_CG"/>
    <property type="match status" value="1"/>
</dbReference>
<evidence type="ECO:0000313" key="2">
    <source>
        <dbReference type="EMBL" id="TKG71045.1"/>
    </source>
</evidence>
<dbReference type="Proteomes" id="UP000309992">
    <property type="component" value="Unassembled WGS sequence"/>
</dbReference>
<accession>A0ABY2S5A2</accession>
<dbReference type="SUPFAM" id="SSF55729">
    <property type="entry name" value="Acyl-CoA N-acyltransferases (Nat)"/>
    <property type="match status" value="1"/>
</dbReference>
<gene>
    <name evidence="2" type="ORF">FCN18_13040</name>
</gene>
<dbReference type="EMBL" id="SWMS01000006">
    <property type="protein sequence ID" value="TKG71045.1"/>
    <property type="molecule type" value="Genomic_DNA"/>
</dbReference>
<proteinExistence type="predicted"/>
<dbReference type="PANTHER" id="PTHR31435">
    <property type="entry name" value="PROTEIN NATD1"/>
    <property type="match status" value="1"/>
</dbReference>
<evidence type="ECO:0000313" key="3">
    <source>
        <dbReference type="Proteomes" id="UP000309992"/>
    </source>
</evidence>
<keyword evidence="3" id="KW-1185">Reference proteome</keyword>
<dbReference type="InterPro" id="IPR016181">
    <property type="entry name" value="Acyl_CoA_acyltransferase"/>
</dbReference>